<gene>
    <name evidence="7" type="ORF">K8V20_12060</name>
</gene>
<sequence length="164" mass="18136">MAQQNKNQPKAKTGLARCLELASGHKGLVFLSGFLAALAAICSFVPYLSIYYIIREILFVYPDMSLLNVSTISTWGWLALVGILGNIVYYFFALLCSHIAAFGTLYELKVAFADHIMHIPLGYHLTLGSGKLRKIMDENIESVEKFIAHQLPDFVASLVAPLVL</sequence>
<organism evidence="7 8">
    <name type="scientific">Subdoligranulum variabile</name>
    <dbReference type="NCBI Taxonomy" id="214851"/>
    <lineage>
        <taxon>Bacteria</taxon>
        <taxon>Bacillati</taxon>
        <taxon>Bacillota</taxon>
        <taxon>Clostridia</taxon>
        <taxon>Eubacteriales</taxon>
        <taxon>Oscillospiraceae</taxon>
        <taxon>Subdoligranulum</taxon>
    </lineage>
</organism>
<accession>A0A921INX1</accession>
<evidence type="ECO:0000256" key="4">
    <source>
        <dbReference type="ARBA" id="ARBA00023136"/>
    </source>
</evidence>
<dbReference type="GO" id="GO:0005886">
    <property type="term" value="C:plasma membrane"/>
    <property type="evidence" value="ECO:0007669"/>
    <property type="project" value="UniProtKB-SubCell"/>
</dbReference>
<evidence type="ECO:0000256" key="3">
    <source>
        <dbReference type="ARBA" id="ARBA00022989"/>
    </source>
</evidence>
<feature type="non-terminal residue" evidence="7">
    <location>
        <position position="164"/>
    </location>
</feature>
<dbReference type="Gene3D" id="1.20.1560.10">
    <property type="entry name" value="ABC transporter type 1, transmembrane domain"/>
    <property type="match status" value="1"/>
</dbReference>
<keyword evidence="4 5" id="KW-0472">Membrane</keyword>
<evidence type="ECO:0000313" key="7">
    <source>
        <dbReference type="EMBL" id="HJG29362.1"/>
    </source>
</evidence>
<feature type="transmembrane region" description="Helical" evidence="5">
    <location>
        <begin position="27"/>
        <end position="54"/>
    </location>
</feature>
<dbReference type="Proteomes" id="UP000782880">
    <property type="component" value="Unassembled WGS sequence"/>
</dbReference>
<dbReference type="EMBL" id="DYVE01000309">
    <property type="protein sequence ID" value="HJG29362.1"/>
    <property type="molecule type" value="Genomic_DNA"/>
</dbReference>
<feature type="domain" description="ABC transmembrane type-1" evidence="6">
    <location>
        <begin position="30"/>
        <end position="164"/>
    </location>
</feature>
<evidence type="ECO:0000256" key="1">
    <source>
        <dbReference type="ARBA" id="ARBA00004651"/>
    </source>
</evidence>
<evidence type="ECO:0000259" key="6">
    <source>
        <dbReference type="PROSITE" id="PS50929"/>
    </source>
</evidence>
<dbReference type="AlphaFoldDB" id="A0A921INX1"/>
<name>A0A921INX1_9FIRM</name>
<keyword evidence="2 5" id="KW-0812">Transmembrane</keyword>
<proteinExistence type="predicted"/>
<dbReference type="PROSITE" id="PS50929">
    <property type="entry name" value="ABC_TM1F"/>
    <property type="match status" value="1"/>
</dbReference>
<dbReference type="InterPro" id="IPR011527">
    <property type="entry name" value="ABC1_TM_dom"/>
</dbReference>
<dbReference type="InterPro" id="IPR036640">
    <property type="entry name" value="ABC1_TM_sf"/>
</dbReference>
<reference evidence="7" key="1">
    <citation type="journal article" date="2021" name="PeerJ">
        <title>Extensive microbial diversity within the chicken gut microbiome revealed by metagenomics and culture.</title>
        <authorList>
            <person name="Gilroy R."/>
            <person name="Ravi A."/>
            <person name="Getino M."/>
            <person name="Pursley I."/>
            <person name="Horton D.L."/>
            <person name="Alikhan N.F."/>
            <person name="Baker D."/>
            <person name="Gharbi K."/>
            <person name="Hall N."/>
            <person name="Watson M."/>
            <person name="Adriaenssens E.M."/>
            <person name="Foster-Nyarko E."/>
            <person name="Jarju S."/>
            <person name="Secka A."/>
            <person name="Antonio M."/>
            <person name="Oren A."/>
            <person name="Chaudhuri R.R."/>
            <person name="La Ragione R."/>
            <person name="Hildebrand F."/>
            <person name="Pallen M.J."/>
        </authorList>
    </citation>
    <scope>NUCLEOTIDE SEQUENCE</scope>
    <source>
        <strain evidence="7">ChiBcec21-2208</strain>
    </source>
</reference>
<dbReference type="GO" id="GO:0005524">
    <property type="term" value="F:ATP binding"/>
    <property type="evidence" value="ECO:0007669"/>
    <property type="project" value="UniProtKB-KW"/>
</dbReference>
<dbReference type="GO" id="GO:0140359">
    <property type="term" value="F:ABC-type transporter activity"/>
    <property type="evidence" value="ECO:0007669"/>
    <property type="project" value="InterPro"/>
</dbReference>
<keyword evidence="3 5" id="KW-1133">Transmembrane helix</keyword>
<evidence type="ECO:0000256" key="5">
    <source>
        <dbReference type="SAM" id="Phobius"/>
    </source>
</evidence>
<keyword evidence="7" id="KW-0067">ATP-binding</keyword>
<dbReference type="SUPFAM" id="SSF90123">
    <property type="entry name" value="ABC transporter transmembrane region"/>
    <property type="match status" value="1"/>
</dbReference>
<comment type="caution">
    <text evidence="7">The sequence shown here is derived from an EMBL/GenBank/DDBJ whole genome shotgun (WGS) entry which is preliminary data.</text>
</comment>
<keyword evidence="7" id="KW-0547">Nucleotide-binding</keyword>
<feature type="transmembrane region" description="Helical" evidence="5">
    <location>
        <begin position="74"/>
        <end position="96"/>
    </location>
</feature>
<evidence type="ECO:0000256" key="2">
    <source>
        <dbReference type="ARBA" id="ARBA00022692"/>
    </source>
</evidence>
<protein>
    <submittedName>
        <fullName evidence="7">ABC transporter ATP-binding protein</fullName>
    </submittedName>
</protein>
<evidence type="ECO:0000313" key="8">
    <source>
        <dbReference type="Proteomes" id="UP000782880"/>
    </source>
</evidence>
<reference evidence="7" key="2">
    <citation type="submission" date="2021-09" db="EMBL/GenBank/DDBJ databases">
        <authorList>
            <person name="Gilroy R."/>
        </authorList>
    </citation>
    <scope>NUCLEOTIDE SEQUENCE</scope>
    <source>
        <strain evidence="7">ChiBcec21-2208</strain>
    </source>
</reference>
<comment type="subcellular location">
    <subcellularLocation>
        <location evidence="1">Cell membrane</location>
        <topology evidence="1">Multi-pass membrane protein</topology>
    </subcellularLocation>
</comment>